<dbReference type="OrthoDB" id="2131401at2759"/>
<keyword evidence="8" id="KW-1185">Reference proteome</keyword>
<evidence type="ECO:0000256" key="5">
    <source>
        <dbReference type="ARBA" id="ARBA00023136"/>
    </source>
</evidence>
<feature type="transmembrane region" description="Helical" evidence="6">
    <location>
        <begin position="45"/>
        <end position="69"/>
    </location>
</feature>
<evidence type="ECO:0000256" key="3">
    <source>
        <dbReference type="ARBA" id="ARBA00022692"/>
    </source>
</evidence>
<dbReference type="STRING" id="4829.A0A168MVT0"/>
<dbReference type="InterPro" id="IPR019334">
    <property type="entry name" value="TMEM170A/B/YPR153W-like"/>
</dbReference>
<keyword evidence="3 6" id="KW-0812">Transmembrane</keyword>
<dbReference type="PANTHER" id="PTHR22779">
    <property type="entry name" value="SD17342P"/>
    <property type="match status" value="1"/>
</dbReference>
<evidence type="ECO:0000256" key="1">
    <source>
        <dbReference type="ARBA" id="ARBA00004141"/>
    </source>
</evidence>
<evidence type="ECO:0000313" key="8">
    <source>
        <dbReference type="Proteomes" id="UP000078561"/>
    </source>
</evidence>
<protein>
    <recommendedName>
        <fullName evidence="9">Integral membrane protein</fullName>
    </recommendedName>
</protein>
<dbReference type="GO" id="GO:0016020">
    <property type="term" value="C:membrane"/>
    <property type="evidence" value="ECO:0007669"/>
    <property type="project" value="UniProtKB-SubCell"/>
</dbReference>
<dbReference type="Proteomes" id="UP000078561">
    <property type="component" value="Unassembled WGS sequence"/>
</dbReference>
<dbReference type="Pfam" id="PF10190">
    <property type="entry name" value="Tmemb_170"/>
    <property type="match status" value="1"/>
</dbReference>
<keyword evidence="5 6" id="KW-0472">Membrane</keyword>
<dbReference type="AlphaFoldDB" id="A0A168MVT0"/>
<comment type="subcellular location">
    <subcellularLocation>
        <location evidence="1">Membrane</location>
        <topology evidence="1">Multi-pass membrane protein</topology>
    </subcellularLocation>
</comment>
<dbReference type="PANTHER" id="PTHR22779:SF6">
    <property type="entry name" value="SD17342P"/>
    <property type="match status" value="1"/>
</dbReference>
<sequence>MSDRVPSEYHSSPAWPSLYWPFGPGYDPIYQVRDLSHTLYYLHDIWLFTMVWSVLFSLVVYIPAGLLALSTMGKSRTLPWYILILIPFIFAFGGAIASCVIGSIVGVALAFVYSTGFFVMNTWIPFLWALIHILVVIVGGYSTITAIL</sequence>
<dbReference type="InParanoid" id="A0A168MVT0"/>
<feature type="transmembrane region" description="Helical" evidence="6">
    <location>
        <begin position="126"/>
        <end position="147"/>
    </location>
</feature>
<feature type="transmembrane region" description="Helical" evidence="6">
    <location>
        <begin position="81"/>
        <end position="114"/>
    </location>
</feature>
<evidence type="ECO:0008006" key="9">
    <source>
        <dbReference type="Google" id="ProtNLM"/>
    </source>
</evidence>
<accession>A0A168MVT0</accession>
<reference evidence="7" key="1">
    <citation type="submission" date="2016-04" db="EMBL/GenBank/DDBJ databases">
        <authorList>
            <person name="Evans L.H."/>
            <person name="Alamgir A."/>
            <person name="Owens N."/>
            <person name="Weber N.D."/>
            <person name="Virtaneva K."/>
            <person name="Barbian K."/>
            <person name="Babar A."/>
            <person name="Rosenke K."/>
        </authorList>
    </citation>
    <scope>NUCLEOTIDE SEQUENCE [LARGE SCALE GENOMIC DNA]</scope>
    <source>
        <strain evidence="7">CBS 101.48</strain>
    </source>
</reference>
<evidence type="ECO:0000256" key="2">
    <source>
        <dbReference type="ARBA" id="ARBA00006325"/>
    </source>
</evidence>
<proteinExistence type="inferred from homology"/>
<evidence type="ECO:0000313" key="7">
    <source>
        <dbReference type="EMBL" id="SAL99316.1"/>
    </source>
</evidence>
<dbReference type="OMA" id="FPMQGGL"/>
<organism evidence="7">
    <name type="scientific">Absidia glauca</name>
    <name type="common">Pin mould</name>
    <dbReference type="NCBI Taxonomy" id="4829"/>
    <lineage>
        <taxon>Eukaryota</taxon>
        <taxon>Fungi</taxon>
        <taxon>Fungi incertae sedis</taxon>
        <taxon>Mucoromycota</taxon>
        <taxon>Mucoromycotina</taxon>
        <taxon>Mucoromycetes</taxon>
        <taxon>Mucorales</taxon>
        <taxon>Cunninghamellaceae</taxon>
        <taxon>Absidia</taxon>
    </lineage>
</organism>
<comment type="similarity">
    <text evidence="2">Belongs to the TMEM170 family.</text>
</comment>
<dbReference type="EMBL" id="LT552609">
    <property type="protein sequence ID" value="SAL99316.1"/>
    <property type="molecule type" value="Genomic_DNA"/>
</dbReference>
<name>A0A168MVT0_ABSGL</name>
<evidence type="ECO:0000256" key="4">
    <source>
        <dbReference type="ARBA" id="ARBA00022989"/>
    </source>
</evidence>
<gene>
    <name evidence="7" type="primary">ABSGL_04917.1 scaffold 6065</name>
</gene>
<evidence type="ECO:0000256" key="6">
    <source>
        <dbReference type="SAM" id="Phobius"/>
    </source>
</evidence>
<keyword evidence="4 6" id="KW-1133">Transmembrane helix</keyword>